<evidence type="ECO:0000313" key="3">
    <source>
        <dbReference type="Proteomes" id="UP000758603"/>
    </source>
</evidence>
<sequence length="292" mass="31658">MIDLRVAVIFGNNSAKSTLISLSFMSLEIQTARSILSLLTAQYATGAAYSGGKGCIGGHRRNGNAPTAESITAHAHQLNEDARALQEAIQNRQKNNNVPGSKLLPFCKSVEALVKRFLAQTGVQAWETHLNEISHAQQQQAKQIEELTKAVTIAAITAQNNTTASGSSGLKAVRSWAKVASGEAEPPPATRTIRSWVSASGSSYQDVISDLSIRDRYRHRCDMYPTVSGGARLHPVKLVSQVEAGTNMIIRFDPDLLPYDNTSLQNFQRTIRCGLEQNPSQNRIGVTTTIVS</sequence>
<proteinExistence type="predicted"/>
<feature type="coiled-coil region" evidence="1">
    <location>
        <begin position="68"/>
        <end position="95"/>
    </location>
</feature>
<gene>
    <name evidence="2" type="ORF">BKA67DRAFT_541777</name>
</gene>
<name>A0A9P8U8U6_9PEZI</name>
<dbReference type="Proteomes" id="UP000758603">
    <property type="component" value="Unassembled WGS sequence"/>
</dbReference>
<dbReference type="AlphaFoldDB" id="A0A9P8U8U6"/>
<evidence type="ECO:0000313" key="2">
    <source>
        <dbReference type="EMBL" id="KAH6645574.1"/>
    </source>
</evidence>
<comment type="caution">
    <text evidence="2">The sequence shown here is derived from an EMBL/GenBank/DDBJ whole genome shotgun (WGS) entry which is preliminary data.</text>
</comment>
<dbReference type="EMBL" id="JAGPXC010000011">
    <property type="protein sequence ID" value="KAH6645574.1"/>
    <property type="molecule type" value="Genomic_DNA"/>
</dbReference>
<keyword evidence="3" id="KW-1185">Reference proteome</keyword>
<organism evidence="2 3">
    <name type="scientific">Truncatella angustata</name>
    <dbReference type="NCBI Taxonomy" id="152316"/>
    <lineage>
        <taxon>Eukaryota</taxon>
        <taxon>Fungi</taxon>
        <taxon>Dikarya</taxon>
        <taxon>Ascomycota</taxon>
        <taxon>Pezizomycotina</taxon>
        <taxon>Sordariomycetes</taxon>
        <taxon>Xylariomycetidae</taxon>
        <taxon>Amphisphaeriales</taxon>
        <taxon>Sporocadaceae</taxon>
        <taxon>Truncatella</taxon>
    </lineage>
</organism>
<dbReference type="GeneID" id="70129881"/>
<protein>
    <submittedName>
        <fullName evidence="2">Uncharacterized protein</fullName>
    </submittedName>
</protein>
<keyword evidence="1" id="KW-0175">Coiled coil</keyword>
<accession>A0A9P8U8U6</accession>
<evidence type="ECO:0000256" key="1">
    <source>
        <dbReference type="SAM" id="Coils"/>
    </source>
</evidence>
<reference evidence="2" key="1">
    <citation type="journal article" date="2021" name="Nat. Commun.">
        <title>Genetic determinants of endophytism in the Arabidopsis root mycobiome.</title>
        <authorList>
            <person name="Mesny F."/>
            <person name="Miyauchi S."/>
            <person name="Thiergart T."/>
            <person name="Pickel B."/>
            <person name="Atanasova L."/>
            <person name="Karlsson M."/>
            <person name="Huettel B."/>
            <person name="Barry K.W."/>
            <person name="Haridas S."/>
            <person name="Chen C."/>
            <person name="Bauer D."/>
            <person name="Andreopoulos W."/>
            <person name="Pangilinan J."/>
            <person name="LaButti K."/>
            <person name="Riley R."/>
            <person name="Lipzen A."/>
            <person name="Clum A."/>
            <person name="Drula E."/>
            <person name="Henrissat B."/>
            <person name="Kohler A."/>
            <person name="Grigoriev I.V."/>
            <person name="Martin F.M."/>
            <person name="Hacquard S."/>
        </authorList>
    </citation>
    <scope>NUCLEOTIDE SEQUENCE</scope>
    <source>
        <strain evidence="2">MPI-SDFR-AT-0073</strain>
    </source>
</reference>
<dbReference type="RefSeq" id="XP_045952088.1">
    <property type="nucleotide sequence ID" value="XM_046100989.1"/>
</dbReference>